<comment type="cofactor">
    <cofactor evidence="1">
        <name>Zn(2+)</name>
        <dbReference type="ChEBI" id="CHEBI:29105"/>
    </cofactor>
</comment>
<dbReference type="Gene3D" id="3.40.630.10">
    <property type="entry name" value="Zn peptidases"/>
    <property type="match status" value="1"/>
</dbReference>
<comment type="caution">
    <text evidence="9">The sequence shown here is derived from an EMBL/GenBank/DDBJ whole genome shotgun (WGS) entry which is preliminary data.</text>
</comment>
<evidence type="ECO:0000256" key="4">
    <source>
        <dbReference type="ARBA" id="ARBA00022723"/>
    </source>
</evidence>
<organism evidence="9 10">
    <name type="scientific">Oribacterium parvum</name>
    <dbReference type="NCBI Taxonomy" id="1501329"/>
    <lineage>
        <taxon>Bacteria</taxon>
        <taxon>Bacillati</taxon>
        <taxon>Bacillota</taxon>
        <taxon>Clostridia</taxon>
        <taxon>Lachnospirales</taxon>
        <taxon>Lachnospiraceae</taxon>
        <taxon>Oribacterium</taxon>
    </lineage>
</organism>
<name>A0A930GYY0_9FIRM</name>
<keyword evidence="6" id="KW-0862">Zinc</keyword>
<protein>
    <submittedName>
        <fullName evidence="9">Sapep family Mn(2+)-dependent dipeptidase</fullName>
        <ecNumber evidence="9">3.4.13.-</ecNumber>
    </submittedName>
</protein>
<dbReference type="Proteomes" id="UP000709351">
    <property type="component" value="Unassembled WGS sequence"/>
</dbReference>
<dbReference type="InterPro" id="IPR050072">
    <property type="entry name" value="Peptidase_M20A"/>
</dbReference>
<dbReference type="PANTHER" id="PTHR43808">
    <property type="entry name" value="ACETYLORNITHINE DEACETYLASE"/>
    <property type="match status" value="1"/>
</dbReference>
<dbReference type="Gene3D" id="3.30.70.360">
    <property type="match status" value="2"/>
</dbReference>
<evidence type="ECO:0000256" key="7">
    <source>
        <dbReference type="ARBA" id="ARBA00022997"/>
    </source>
</evidence>
<dbReference type="GO" id="GO:0008777">
    <property type="term" value="F:acetylornithine deacetylase activity"/>
    <property type="evidence" value="ECO:0007669"/>
    <property type="project" value="TreeGrafter"/>
</dbReference>
<evidence type="ECO:0000256" key="1">
    <source>
        <dbReference type="ARBA" id="ARBA00001947"/>
    </source>
</evidence>
<keyword evidence="4" id="KW-0479">Metal-binding</keyword>
<keyword evidence="3" id="KW-0645">Protease</keyword>
<dbReference type="GO" id="GO:0008270">
    <property type="term" value="F:zinc ion binding"/>
    <property type="evidence" value="ECO:0007669"/>
    <property type="project" value="InterPro"/>
</dbReference>
<reference evidence="9" key="1">
    <citation type="submission" date="2020-04" db="EMBL/GenBank/DDBJ databases">
        <title>Deep metagenomics examines the oral microbiome during advanced dental caries in children, revealing novel taxa and co-occurrences with host molecules.</title>
        <authorList>
            <person name="Baker J.L."/>
            <person name="Morton J.T."/>
            <person name="Dinis M."/>
            <person name="Alvarez R."/>
            <person name="Tran N.C."/>
            <person name="Knight R."/>
            <person name="Edlund A."/>
        </authorList>
    </citation>
    <scope>NUCLEOTIDE SEQUENCE</scope>
    <source>
        <strain evidence="9">JCVI_24_bin.2</strain>
    </source>
</reference>
<dbReference type="EMBL" id="JABZRD010000058">
    <property type="protein sequence ID" value="MBF1283203.1"/>
    <property type="molecule type" value="Genomic_DNA"/>
</dbReference>
<comment type="similarity">
    <text evidence="2">Belongs to the peptidase M20A family.</text>
</comment>
<dbReference type="InterPro" id="IPR010964">
    <property type="entry name" value="M20A_pepV-rel"/>
</dbReference>
<accession>A0A930GYY0</accession>
<dbReference type="Pfam" id="PF01546">
    <property type="entry name" value="Peptidase_M20"/>
    <property type="match status" value="1"/>
</dbReference>
<dbReference type="PANTHER" id="PTHR43808:SF31">
    <property type="entry name" value="N-ACETYL-L-CITRULLINE DEACETYLASE"/>
    <property type="match status" value="1"/>
</dbReference>
<sequence>MEKTIKEWLLEHEDEFLKDLFTLIRIDSVRGEAREGVPFGDGPKEALEAGLKICEGYGFHTKNWENYVGTVDYSPELPHTLDILGHLDVVPAGEGWEVTGPFEPLVKGENVYGRGVSDDKGPILCALYAMRAVKELGYSLKKGVRLILGTNEETGSADLAYYYKKEKAGEMSFTPDAEFPIINIEKGAIKGTLKKNRTAKGSLLSLKAGVAVNAVPQKAVMEFSTLSEEEFKHAKDAVEKECGVRLERSGNTVTVIGVSAHASTPHLGKNAGLAALSFAVKLPSLSAEDKEAFEAILKLFPYGVTDGSGLGIKMNDEESGDLTCTLDLFAVDDKEMSFTFDSRVPICGNKENCEDVARKSSEAKGFVFETNGMIPPHHVPKDSDFIKALLSCYEKVTGEKGECIAIGGGTYVHEVENGVAFGAILPDVDTHMHGADEWIKVKDLLLAAEIYAESILALCS</sequence>
<evidence type="ECO:0000256" key="5">
    <source>
        <dbReference type="ARBA" id="ARBA00022801"/>
    </source>
</evidence>
<evidence type="ECO:0000313" key="9">
    <source>
        <dbReference type="EMBL" id="MBF1283203.1"/>
    </source>
</evidence>
<evidence type="ECO:0000256" key="6">
    <source>
        <dbReference type="ARBA" id="ARBA00022833"/>
    </source>
</evidence>
<gene>
    <name evidence="9" type="ORF">HXM93_01525</name>
</gene>
<keyword evidence="8" id="KW-0482">Metalloprotease</keyword>
<dbReference type="NCBIfam" id="TIGR01887">
    <property type="entry name" value="dipeptidaselike"/>
    <property type="match status" value="1"/>
</dbReference>
<dbReference type="SUPFAM" id="SSF55031">
    <property type="entry name" value="Bacterial exopeptidase dimerisation domain"/>
    <property type="match status" value="1"/>
</dbReference>
<dbReference type="GO" id="GO:0016805">
    <property type="term" value="F:dipeptidase activity"/>
    <property type="evidence" value="ECO:0007669"/>
    <property type="project" value="UniProtKB-KW"/>
</dbReference>
<dbReference type="GO" id="GO:0006508">
    <property type="term" value="P:proteolysis"/>
    <property type="evidence" value="ECO:0007669"/>
    <property type="project" value="UniProtKB-KW"/>
</dbReference>
<evidence type="ECO:0000256" key="2">
    <source>
        <dbReference type="ARBA" id="ARBA00006247"/>
    </source>
</evidence>
<dbReference type="InterPro" id="IPR036264">
    <property type="entry name" value="Bact_exopeptidase_dim_dom"/>
</dbReference>
<evidence type="ECO:0000256" key="8">
    <source>
        <dbReference type="ARBA" id="ARBA00023049"/>
    </source>
</evidence>
<dbReference type="SUPFAM" id="SSF53187">
    <property type="entry name" value="Zn-dependent exopeptidases"/>
    <property type="match status" value="1"/>
</dbReference>
<dbReference type="GO" id="GO:0008237">
    <property type="term" value="F:metallopeptidase activity"/>
    <property type="evidence" value="ECO:0007669"/>
    <property type="project" value="UniProtKB-KW"/>
</dbReference>
<keyword evidence="7 9" id="KW-0224">Dipeptidase</keyword>
<dbReference type="EC" id="3.4.13.-" evidence="9"/>
<dbReference type="AlphaFoldDB" id="A0A930GYY0"/>
<dbReference type="GO" id="GO:0006526">
    <property type="term" value="P:L-arginine biosynthetic process"/>
    <property type="evidence" value="ECO:0007669"/>
    <property type="project" value="TreeGrafter"/>
</dbReference>
<evidence type="ECO:0000313" key="10">
    <source>
        <dbReference type="Proteomes" id="UP000709351"/>
    </source>
</evidence>
<proteinExistence type="inferred from homology"/>
<dbReference type="InterPro" id="IPR002933">
    <property type="entry name" value="Peptidase_M20"/>
</dbReference>
<evidence type="ECO:0000256" key="3">
    <source>
        <dbReference type="ARBA" id="ARBA00022670"/>
    </source>
</evidence>
<dbReference type="RefSeq" id="WP_009533996.1">
    <property type="nucleotide sequence ID" value="NZ_CAUTPN010000022.1"/>
</dbReference>
<keyword evidence="5 9" id="KW-0378">Hydrolase</keyword>